<dbReference type="InterPro" id="IPR056884">
    <property type="entry name" value="NPHP3-like_N"/>
</dbReference>
<feature type="repeat" description="WD" evidence="3">
    <location>
        <begin position="1128"/>
        <end position="1169"/>
    </location>
</feature>
<feature type="repeat" description="WD" evidence="3">
    <location>
        <begin position="1181"/>
        <end position="1222"/>
    </location>
</feature>
<proteinExistence type="predicted"/>
<dbReference type="InterPro" id="IPR011047">
    <property type="entry name" value="Quinoprotein_ADH-like_sf"/>
</dbReference>
<dbReference type="Gene3D" id="3.40.50.300">
    <property type="entry name" value="P-loop containing nucleotide triphosphate hydrolases"/>
    <property type="match status" value="1"/>
</dbReference>
<gene>
    <name evidence="5" type="ORF">EK21DRAFT_58654</name>
</gene>
<dbReference type="Pfam" id="PF06985">
    <property type="entry name" value="HET"/>
    <property type="match status" value="1"/>
</dbReference>
<keyword evidence="6" id="KW-1185">Reference proteome</keyword>
<feature type="domain" description="NACHT" evidence="4">
    <location>
        <begin position="301"/>
        <end position="522"/>
    </location>
</feature>
<dbReference type="PROSITE" id="PS50837">
    <property type="entry name" value="NACHT"/>
    <property type="match status" value="1"/>
</dbReference>
<feature type="repeat" description="WD" evidence="3">
    <location>
        <begin position="1223"/>
        <end position="1264"/>
    </location>
</feature>
<dbReference type="EMBL" id="ML978166">
    <property type="protein sequence ID" value="KAF2033468.1"/>
    <property type="molecule type" value="Genomic_DNA"/>
</dbReference>
<dbReference type="SUPFAM" id="SSF50998">
    <property type="entry name" value="Quinoprotein alcohol dehydrogenase-like"/>
    <property type="match status" value="1"/>
</dbReference>
<feature type="repeat" description="WD" evidence="3">
    <location>
        <begin position="915"/>
        <end position="956"/>
    </location>
</feature>
<dbReference type="PRINTS" id="PR00320">
    <property type="entry name" value="GPROTEINBRPT"/>
</dbReference>
<feature type="repeat" description="WD" evidence="3">
    <location>
        <begin position="1085"/>
        <end position="1126"/>
    </location>
</feature>
<dbReference type="PANTHER" id="PTHR44129">
    <property type="entry name" value="WD REPEAT-CONTAINING PROTEIN POP1"/>
    <property type="match status" value="1"/>
</dbReference>
<protein>
    <submittedName>
        <fullName evidence="5">WD40 repeat-like protein</fullName>
    </submittedName>
</protein>
<evidence type="ECO:0000256" key="3">
    <source>
        <dbReference type="PROSITE-ProRule" id="PRU00221"/>
    </source>
</evidence>
<dbReference type="InterPro" id="IPR019775">
    <property type="entry name" value="WD40_repeat_CS"/>
</dbReference>
<dbReference type="InterPro" id="IPR036322">
    <property type="entry name" value="WD40_repeat_dom_sf"/>
</dbReference>
<evidence type="ECO:0000259" key="4">
    <source>
        <dbReference type="PROSITE" id="PS50837"/>
    </source>
</evidence>
<dbReference type="InterPro" id="IPR050349">
    <property type="entry name" value="WD_LIS1/nudF_dynein_reg"/>
</dbReference>
<evidence type="ECO:0000313" key="5">
    <source>
        <dbReference type="EMBL" id="KAF2033468.1"/>
    </source>
</evidence>
<sequence>MADVIRLLRCSVTGDFGLPEVFASKKTIPPYAILSHTWEDGQEVTFQDLMDSTGKDKTGYHKIRLCTQQAERDDLQYCWIDTCCIDKSNPAELQKAINSMFRWYKNAKQCYVYLQDVSTMKRKVSDRDIKYIWETAFRQSRWFRRGWTLQELLAPTSVEFFSQEWKSLGDKQSLVQHIHEATGIPNTALQGAPMVRFSEKERFSWIQSRETKIEEDKAYALLGIFDVEMPLCYKEGYACAFKRLQEEISKLNTCLRDLRSTDPRSDKKRIEDTKGGLLLDSYRWILDNPEFQEWRDSERTRLLWMKGDPGKGKTMLLCGIINELSKSVAETALLSYFFCQATDSRINNATAVLRGLIYMLVSRQPSLVVHVRKKYDHTGNTLFEDANAWVALSEIFTDMSQDPSLKGTYLVVDALDECVTDLPKLLDLIVQMSSTSSRVKWIMSSRNWPDIEERLERAGDKVRLNLELNADSVSAAVRSYIQHKVSRLAQDKKYTDQTKDVVLRYLYTNANDTFLWAALVCQNLNQMSRFNIVKKLEAFPPGLDSLYDRMIQRINNSDDAELCRRILAIIAVGYRPITLLELTSLVEELDDMADEIDSVQEVVNLCGSLLTIRDGIVYFVHQSAKDFLLKEAFDVIFPAGSKVIHYGVFSRSLRAMSKTLRRDIYELDALGCLIEQIELPKPDPLAALRYSCIYWIDHLCAWSLDSTLYDASVLGSGGIVDSFLRKNFLYWLEALSLCMSISKGVVSMTSLEAFTEERAFASSTMEVVQDARRFIMYHKSAIESSPLQAYGALLFSPTGSVIRGLFKDEEPKGIVIKPVMQDKWSGCLSTLESHSDNVNLAVFSHDSTQLASASRDSTVKIWDAYSGKCVQTLKGHKKAVNSVAFSYDATLLASGSEDGTVKIWDAHSGECVQTLQGDSVRVVSVAFAHNSTRLAWAGRNRTIKIWDVHIDECVQTLEGHGDNVINSVAFSHDSTQLASAGNDRGVNIWDIHSGECVHTLGGHGDTFINSVAFSHDSTWIVSASWDKTVKIWDAYSGECAQTLKGHNKAVSSVAFSHNSTRLTSASWDSTVKIWDTHSGKCLQTLEGHGDSVGSVAFSYDSTRVVSASYDKTVKIWDACSDEYMQKTFQSHSSSIDSVAFSHDATLLASASDDSTVKIWDTHTGECVQTLKGHSVECLAGVMGYSAPINSVAFSHDSTWLASASYDKTVKIWDTYSGECVQTLEGHGDSIDSVAFSHDSTWLASASRNGTIKIWDAHSGKCLRSLTLHDRWHSGMNSSEYSLAFSHDSTRLASASASRDGTIKIWDTHSGECVQTLKGHNDCVNLVAFSRDSTWLASAGSTLKIWDAHSGECLQTLNIGKTLHSISFDINNSHLKTDAGVIDINDLLRSSINPVDTGPQSVRCHGLALSADKVWITYNSENVVRLPSEYRPSSSAILGNTIGIGVGSGRVWICEVHPSIV</sequence>
<accession>A0A9P4LPT0</accession>
<organism evidence="5 6">
    <name type="scientific">Setomelanomma holmii</name>
    <dbReference type="NCBI Taxonomy" id="210430"/>
    <lineage>
        <taxon>Eukaryota</taxon>
        <taxon>Fungi</taxon>
        <taxon>Dikarya</taxon>
        <taxon>Ascomycota</taxon>
        <taxon>Pezizomycotina</taxon>
        <taxon>Dothideomycetes</taxon>
        <taxon>Pleosporomycetidae</taxon>
        <taxon>Pleosporales</taxon>
        <taxon>Pleosporineae</taxon>
        <taxon>Phaeosphaeriaceae</taxon>
        <taxon>Setomelanomma</taxon>
    </lineage>
</organism>
<feature type="repeat" description="WD" evidence="3">
    <location>
        <begin position="1316"/>
        <end position="1355"/>
    </location>
</feature>
<dbReference type="Pfam" id="PF24883">
    <property type="entry name" value="NPHP3_N"/>
    <property type="match status" value="1"/>
</dbReference>
<dbReference type="PROSITE" id="PS50294">
    <property type="entry name" value="WD_REPEATS_REGION"/>
    <property type="match status" value="10"/>
</dbReference>
<dbReference type="PROSITE" id="PS50082">
    <property type="entry name" value="WD_REPEATS_2"/>
    <property type="match status" value="12"/>
</dbReference>
<keyword evidence="2" id="KW-0677">Repeat</keyword>
<dbReference type="SMART" id="SM00320">
    <property type="entry name" value="WD40"/>
    <property type="match status" value="12"/>
</dbReference>
<feature type="repeat" description="WD" evidence="3">
    <location>
        <begin position="965"/>
        <end position="999"/>
    </location>
</feature>
<evidence type="ECO:0000256" key="1">
    <source>
        <dbReference type="ARBA" id="ARBA00022574"/>
    </source>
</evidence>
<reference evidence="5" key="1">
    <citation type="journal article" date="2020" name="Stud. Mycol.">
        <title>101 Dothideomycetes genomes: a test case for predicting lifestyles and emergence of pathogens.</title>
        <authorList>
            <person name="Haridas S."/>
            <person name="Albert R."/>
            <person name="Binder M."/>
            <person name="Bloem J."/>
            <person name="Labutti K."/>
            <person name="Salamov A."/>
            <person name="Andreopoulos B."/>
            <person name="Baker S."/>
            <person name="Barry K."/>
            <person name="Bills G."/>
            <person name="Bluhm B."/>
            <person name="Cannon C."/>
            <person name="Castanera R."/>
            <person name="Culley D."/>
            <person name="Daum C."/>
            <person name="Ezra D."/>
            <person name="Gonzalez J."/>
            <person name="Henrissat B."/>
            <person name="Kuo A."/>
            <person name="Liang C."/>
            <person name="Lipzen A."/>
            <person name="Lutzoni F."/>
            <person name="Magnuson J."/>
            <person name="Mondo S."/>
            <person name="Nolan M."/>
            <person name="Ohm R."/>
            <person name="Pangilinan J."/>
            <person name="Park H.-J."/>
            <person name="Ramirez L."/>
            <person name="Alfaro M."/>
            <person name="Sun H."/>
            <person name="Tritt A."/>
            <person name="Yoshinaga Y."/>
            <person name="Zwiers L.-H."/>
            <person name="Turgeon B."/>
            <person name="Goodwin S."/>
            <person name="Spatafora J."/>
            <person name="Crous P."/>
            <person name="Grigoriev I."/>
        </authorList>
    </citation>
    <scope>NUCLEOTIDE SEQUENCE</scope>
    <source>
        <strain evidence="5">CBS 110217</strain>
    </source>
</reference>
<dbReference type="InterPro" id="IPR027417">
    <property type="entry name" value="P-loop_NTPase"/>
</dbReference>
<keyword evidence="1 3" id="KW-0853">WD repeat</keyword>
<dbReference type="CDD" id="cd00200">
    <property type="entry name" value="WD40"/>
    <property type="match status" value="1"/>
</dbReference>
<feature type="repeat" description="WD" evidence="3">
    <location>
        <begin position="1294"/>
        <end position="1315"/>
    </location>
</feature>
<feature type="repeat" description="WD" evidence="3">
    <location>
        <begin position="1008"/>
        <end position="1042"/>
    </location>
</feature>
<comment type="caution">
    <text evidence="5">The sequence shown here is derived from an EMBL/GenBank/DDBJ whole genome shotgun (WGS) entry which is preliminary data.</text>
</comment>
<dbReference type="InterPro" id="IPR001680">
    <property type="entry name" value="WD40_rpt"/>
</dbReference>
<name>A0A9P4LPT0_9PLEO</name>
<dbReference type="InterPro" id="IPR020472">
    <property type="entry name" value="WD40_PAC1"/>
</dbReference>
<feature type="repeat" description="WD" evidence="3">
    <location>
        <begin position="831"/>
        <end position="872"/>
    </location>
</feature>
<dbReference type="InterPro" id="IPR010730">
    <property type="entry name" value="HET"/>
</dbReference>
<feature type="repeat" description="WD" evidence="3">
    <location>
        <begin position="873"/>
        <end position="914"/>
    </location>
</feature>
<dbReference type="SUPFAM" id="SSF50978">
    <property type="entry name" value="WD40 repeat-like"/>
    <property type="match status" value="1"/>
</dbReference>
<dbReference type="Pfam" id="PF22939">
    <property type="entry name" value="WHD_GPIID"/>
    <property type="match status" value="1"/>
</dbReference>
<evidence type="ECO:0000256" key="2">
    <source>
        <dbReference type="ARBA" id="ARBA00022737"/>
    </source>
</evidence>
<feature type="repeat" description="WD" evidence="3">
    <location>
        <begin position="1043"/>
        <end position="1084"/>
    </location>
</feature>
<dbReference type="PROSITE" id="PS00678">
    <property type="entry name" value="WD_REPEATS_1"/>
    <property type="match status" value="7"/>
</dbReference>
<dbReference type="Pfam" id="PF00400">
    <property type="entry name" value="WD40"/>
    <property type="match status" value="12"/>
</dbReference>
<dbReference type="InterPro" id="IPR054471">
    <property type="entry name" value="GPIID_WHD"/>
</dbReference>
<dbReference type="InterPro" id="IPR015943">
    <property type="entry name" value="WD40/YVTN_repeat-like_dom_sf"/>
</dbReference>
<evidence type="ECO:0000313" key="6">
    <source>
        <dbReference type="Proteomes" id="UP000799777"/>
    </source>
</evidence>
<dbReference type="OrthoDB" id="538223at2759"/>
<dbReference type="FunFam" id="3.40.50.300:FF:001638">
    <property type="entry name" value="NACHT and WD40 domain protein"/>
    <property type="match status" value="1"/>
</dbReference>
<dbReference type="Proteomes" id="UP000799777">
    <property type="component" value="Unassembled WGS sequence"/>
</dbReference>
<dbReference type="Gene3D" id="2.130.10.10">
    <property type="entry name" value="YVTN repeat-like/Quinoprotein amine dehydrogenase"/>
    <property type="match status" value="6"/>
</dbReference>
<dbReference type="InterPro" id="IPR007111">
    <property type="entry name" value="NACHT_NTPase"/>
</dbReference>